<keyword evidence="2" id="KW-1185">Reference proteome</keyword>
<sequence length="70" mass="8262">MSAQSYRAKKQTYLTKDKKSTRTVYHPQAMFRGELCHFPDETTESGLIEYDNKEDALVNAIELYKHYKDK</sequence>
<dbReference type="Proteomes" id="UP000077355">
    <property type="component" value="Unassembled WGS sequence"/>
</dbReference>
<proteinExistence type="predicted"/>
<reference evidence="1 2" key="1">
    <citation type="submission" date="2016-03" db="EMBL/GenBank/DDBJ databases">
        <title>Draft genome sequence of Paenibacillus antarcticus CECT 5836.</title>
        <authorList>
            <person name="Shin S.-K."/>
            <person name="Yi H."/>
        </authorList>
    </citation>
    <scope>NUCLEOTIDE SEQUENCE [LARGE SCALE GENOMIC DNA]</scope>
    <source>
        <strain evidence="1 2">CECT 5836</strain>
    </source>
</reference>
<evidence type="ECO:0000313" key="1">
    <source>
        <dbReference type="EMBL" id="OAB48485.1"/>
    </source>
</evidence>
<dbReference type="AlphaFoldDB" id="A0A162MGN5"/>
<gene>
    <name evidence="1" type="ORF">PBAT_02300</name>
</gene>
<name>A0A162MGN5_9BACL</name>
<organism evidence="1 2">
    <name type="scientific">Paenibacillus antarcticus</name>
    <dbReference type="NCBI Taxonomy" id="253703"/>
    <lineage>
        <taxon>Bacteria</taxon>
        <taxon>Bacillati</taxon>
        <taxon>Bacillota</taxon>
        <taxon>Bacilli</taxon>
        <taxon>Bacillales</taxon>
        <taxon>Paenibacillaceae</taxon>
        <taxon>Paenibacillus</taxon>
    </lineage>
</organism>
<comment type="caution">
    <text evidence="1">The sequence shown here is derived from an EMBL/GenBank/DDBJ whole genome shotgun (WGS) entry which is preliminary data.</text>
</comment>
<dbReference type="RefSeq" id="WP_068646124.1">
    <property type="nucleotide sequence ID" value="NZ_CP043611.1"/>
</dbReference>
<protein>
    <submittedName>
        <fullName evidence="1">Uncharacterized protein</fullName>
    </submittedName>
</protein>
<accession>A0A162MGN5</accession>
<dbReference type="EMBL" id="LVJI01000001">
    <property type="protein sequence ID" value="OAB48485.1"/>
    <property type="molecule type" value="Genomic_DNA"/>
</dbReference>
<dbReference type="OrthoDB" id="2646443at2"/>
<evidence type="ECO:0000313" key="2">
    <source>
        <dbReference type="Proteomes" id="UP000077355"/>
    </source>
</evidence>